<dbReference type="Proteomes" id="UP001291623">
    <property type="component" value="Unassembled WGS sequence"/>
</dbReference>
<feature type="chain" id="PRO_5041916682" description="Phytocyanin domain-containing protein" evidence="1">
    <location>
        <begin position="26"/>
        <end position="108"/>
    </location>
</feature>
<dbReference type="Gene3D" id="2.60.40.420">
    <property type="entry name" value="Cupredoxins - blue copper proteins"/>
    <property type="match status" value="1"/>
</dbReference>
<proteinExistence type="predicted"/>
<keyword evidence="4" id="KW-1185">Reference proteome</keyword>
<evidence type="ECO:0000313" key="4">
    <source>
        <dbReference type="Proteomes" id="UP001291623"/>
    </source>
</evidence>
<reference evidence="3" key="1">
    <citation type="submission" date="2023-12" db="EMBL/GenBank/DDBJ databases">
        <title>Genome assembly of Anisodus tanguticus.</title>
        <authorList>
            <person name="Wang Y.-J."/>
        </authorList>
    </citation>
    <scope>NUCLEOTIDE SEQUENCE</scope>
    <source>
        <strain evidence="3">KB-2021</strain>
        <tissue evidence="3">Leaf</tissue>
    </source>
</reference>
<dbReference type="EMBL" id="JAVYJV010000001">
    <property type="protein sequence ID" value="KAK4379326.1"/>
    <property type="molecule type" value="Genomic_DNA"/>
</dbReference>
<keyword evidence="1" id="KW-0732">Signal</keyword>
<evidence type="ECO:0000313" key="3">
    <source>
        <dbReference type="EMBL" id="KAK4379326.1"/>
    </source>
</evidence>
<feature type="signal peptide" evidence="1">
    <location>
        <begin position="1"/>
        <end position="25"/>
    </location>
</feature>
<organism evidence="3 4">
    <name type="scientific">Anisodus tanguticus</name>
    <dbReference type="NCBI Taxonomy" id="243964"/>
    <lineage>
        <taxon>Eukaryota</taxon>
        <taxon>Viridiplantae</taxon>
        <taxon>Streptophyta</taxon>
        <taxon>Embryophyta</taxon>
        <taxon>Tracheophyta</taxon>
        <taxon>Spermatophyta</taxon>
        <taxon>Magnoliopsida</taxon>
        <taxon>eudicotyledons</taxon>
        <taxon>Gunneridae</taxon>
        <taxon>Pentapetalae</taxon>
        <taxon>asterids</taxon>
        <taxon>lamiids</taxon>
        <taxon>Solanales</taxon>
        <taxon>Solanaceae</taxon>
        <taxon>Solanoideae</taxon>
        <taxon>Hyoscyameae</taxon>
        <taxon>Anisodus</taxon>
    </lineage>
</organism>
<dbReference type="InterPro" id="IPR008972">
    <property type="entry name" value="Cupredoxin"/>
</dbReference>
<feature type="domain" description="Phytocyanin" evidence="2">
    <location>
        <begin position="31"/>
        <end position="108"/>
    </location>
</feature>
<accession>A0AAE1T2E5</accession>
<dbReference type="AlphaFoldDB" id="A0AAE1T2E5"/>
<name>A0AAE1T2E5_9SOLA</name>
<sequence length="108" mass="11852">MTMTVVVNSSMVFLVVAFLFNAVASHSTGYTNHTVGGTAGWFYNIATQKASSDYSAWAAKQTFNLGDYLSITFRDPEILMTSKLKNANHICFCAATSRRPSHVIDFSV</sequence>
<dbReference type="SUPFAM" id="SSF49503">
    <property type="entry name" value="Cupredoxins"/>
    <property type="match status" value="1"/>
</dbReference>
<evidence type="ECO:0000256" key="1">
    <source>
        <dbReference type="SAM" id="SignalP"/>
    </source>
</evidence>
<dbReference type="InterPro" id="IPR003245">
    <property type="entry name" value="Phytocyanin_dom"/>
</dbReference>
<dbReference type="PROSITE" id="PS51485">
    <property type="entry name" value="PHYTOCYANIN"/>
    <property type="match status" value="1"/>
</dbReference>
<protein>
    <recommendedName>
        <fullName evidence="2">Phytocyanin domain-containing protein</fullName>
    </recommendedName>
</protein>
<comment type="caution">
    <text evidence="3">The sequence shown here is derived from an EMBL/GenBank/DDBJ whole genome shotgun (WGS) entry which is preliminary data.</text>
</comment>
<evidence type="ECO:0000259" key="2">
    <source>
        <dbReference type="PROSITE" id="PS51485"/>
    </source>
</evidence>
<dbReference type="GO" id="GO:0009055">
    <property type="term" value="F:electron transfer activity"/>
    <property type="evidence" value="ECO:0007669"/>
    <property type="project" value="InterPro"/>
</dbReference>
<gene>
    <name evidence="3" type="ORF">RND71_001188</name>
</gene>